<dbReference type="SMART" id="SM01043">
    <property type="entry name" value="BTAD"/>
    <property type="match status" value="1"/>
</dbReference>
<dbReference type="Gene3D" id="1.25.40.10">
    <property type="entry name" value="Tetratricopeptide repeat domain"/>
    <property type="match status" value="1"/>
</dbReference>
<dbReference type="SMART" id="SM00862">
    <property type="entry name" value="Trans_reg_C"/>
    <property type="match status" value="1"/>
</dbReference>
<evidence type="ECO:0000256" key="4">
    <source>
        <dbReference type="ARBA" id="ARBA00023163"/>
    </source>
</evidence>
<protein>
    <submittedName>
        <fullName evidence="7">AfsR/SARP family transcriptional regulator</fullName>
    </submittedName>
</protein>
<dbReference type="InterPro" id="IPR051677">
    <property type="entry name" value="AfsR-DnrI-RedD_regulator"/>
</dbReference>
<dbReference type="Pfam" id="PF03704">
    <property type="entry name" value="BTAD"/>
    <property type="match status" value="1"/>
</dbReference>
<comment type="similarity">
    <text evidence="1">Belongs to the AfsR/DnrI/RedD regulatory family.</text>
</comment>
<dbReference type="InterPro" id="IPR001867">
    <property type="entry name" value="OmpR/PhoB-type_DNA-bd"/>
</dbReference>
<keyword evidence="3 5" id="KW-0238">DNA-binding</keyword>
<feature type="DNA-binding region" description="OmpR/PhoB-type" evidence="5">
    <location>
        <begin position="23"/>
        <end position="130"/>
    </location>
</feature>
<evidence type="ECO:0000256" key="3">
    <source>
        <dbReference type="ARBA" id="ARBA00023125"/>
    </source>
</evidence>
<evidence type="ECO:0000256" key="2">
    <source>
        <dbReference type="ARBA" id="ARBA00023015"/>
    </source>
</evidence>
<dbReference type="InterPro" id="IPR036388">
    <property type="entry name" value="WH-like_DNA-bd_sf"/>
</dbReference>
<keyword evidence="4" id="KW-0804">Transcription</keyword>
<evidence type="ECO:0000256" key="5">
    <source>
        <dbReference type="PROSITE-ProRule" id="PRU01091"/>
    </source>
</evidence>
<dbReference type="PANTHER" id="PTHR35807">
    <property type="entry name" value="TRANSCRIPTIONAL REGULATOR REDD-RELATED"/>
    <property type="match status" value="1"/>
</dbReference>
<dbReference type="Pfam" id="PF00486">
    <property type="entry name" value="Trans_reg_C"/>
    <property type="match status" value="1"/>
</dbReference>
<evidence type="ECO:0000259" key="6">
    <source>
        <dbReference type="PROSITE" id="PS51755"/>
    </source>
</evidence>
<evidence type="ECO:0000256" key="1">
    <source>
        <dbReference type="ARBA" id="ARBA00005820"/>
    </source>
</evidence>
<dbReference type="SUPFAM" id="SSF46894">
    <property type="entry name" value="C-terminal effector domain of the bipartite response regulators"/>
    <property type="match status" value="1"/>
</dbReference>
<keyword evidence="8" id="KW-1185">Reference proteome</keyword>
<proteinExistence type="inferred from homology"/>
<dbReference type="PANTHER" id="PTHR35807:SF1">
    <property type="entry name" value="TRANSCRIPTIONAL REGULATOR REDD"/>
    <property type="match status" value="1"/>
</dbReference>
<gene>
    <name evidence="7" type="ORF">OU415_04670</name>
</gene>
<organism evidence="7 8">
    <name type="scientific">Saccharopolyspora oryzae</name>
    <dbReference type="NCBI Taxonomy" id="2997343"/>
    <lineage>
        <taxon>Bacteria</taxon>
        <taxon>Bacillati</taxon>
        <taxon>Actinomycetota</taxon>
        <taxon>Actinomycetes</taxon>
        <taxon>Pseudonocardiales</taxon>
        <taxon>Pseudonocardiaceae</taxon>
        <taxon>Saccharopolyspora</taxon>
    </lineage>
</organism>
<sequence>MPQFDAGRSTLEVHRTAITGPGGRSPHAGHPELAQFKVLGPLEVVDGDRECTPSAPKVRQVLALLLLRANKVVYTDSLIQELWGENPPPSALTTIQTYIYHLRKLIERERLAADGQQMVATRSPGYTLRIRDDQVDLARFERLSRSGRDHLEHGRHAEAVTDLRAALAMWSGGPLANVNLGPCLSAYVAELTEHQMTTLHLRIQAEMELGMHRELLGELRSLTATHPFDEWLHSQLILALERSGRRSDALDVYHRLRTNLDRELGLDPSQQIQKLHYQVLTATVPGSSATG</sequence>
<dbReference type="InterPro" id="IPR005158">
    <property type="entry name" value="BTAD"/>
</dbReference>
<dbReference type="CDD" id="cd15831">
    <property type="entry name" value="BTAD"/>
    <property type="match status" value="1"/>
</dbReference>
<accession>A0ABT4UU49</accession>
<dbReference type="SUPFAM" id="SSF48452">
    <property type="entry name" value="TPR-like"/>
    <property type="match status" value="1"/>
</dbReference>
<keyword evidence="2" id="KW-0805">Transcription regulation</keyword>
<comment type="caution">
    <text evidence="7">The sequence shown here is derived from an EMBL/GenBank/DDBJ whole genome shotgun (WGS) entry which is preliminary data.</text>
</comment>
<evidence type="ECO:0000313" key="8">
    <source>
        <dbReference type="Proteomes" id="UP001210380"/>
    </source>
</evidence>
<feature type="domain" description="OmpR/PhoB-type" evidence="6">
    <location>
        <begin position="23"/>
        <end position="130"/>
    </location>
</feature>
<dbReference type="Gene3D" id="1.10.10.10">
    <property type="entry name" value="Winged helix-like DNA-binding domain superfamily/Winged helix DNA-binding domain"/>
    <property type="match status" value="1"/>
</dbReference>
<reference evidence="7 8" key="1">
    <citation type="submission" date="2022-11" db="EMBL/GenBank/DDBJ databases">
        <title>Draft genome sequence of Saccharopolyspora sp. WRP15-2 isolated from rhizosphere soils of wild rice in Thailand.</title>
        <authorList>
            <person name="Duangmal K."/>
            <person name="Kammanee S."/>
            <person name="Muangham S."/>
        </authorList>
    </citation>
    <scope>NUCLEOTIDE SEQUENCE [LARGE SCALE GENOMIC DNA]</scope>
    <source>
        <strain evidence="7 8">WRP15-2</strain>
    </source>
</reference>
<dbReference type="InterPro" id="IPR016032">
    <property type="entry name" value="Sig_transdc_resp-reg_C-effctor"/>
</dbReference>
<dbReference type="Proteomes" id="UP001210380">
    <property type="component" value="Unassembled WGS sequence"/>
</dbReference>
<name>A0ABT4UU49_9PSEU</name>
<dbReference type="RefSeq" id="WP_270947288.1">
    <property type="nucleotide sequence ID" value="NZ_JAQGLA010000004.1"/>
</dbReference>
<dbReference type="PROSITE" id="PS51755">
    <property type="entry name" value="OMPR_PHOB"/>
    <property type="match status" value="1"/>
</dbReference>
<evidence type="ECO:0000313" key="7">
    <source>
        <dbReference type="EMBL" id="MDA3624721.1"/>
    </source>
</evidence>
<dbReference type="InterPro" id="IPR011990">
    <property type="entry name" value="TPR-like_helical_dom_sf"/>
</dbReference>
<dbReference type="EMBL" id="JAQGLA010000004">
    <property type="protein sequence ID" value="MDA3624721.1"/>
    <property type="molecule type" value="Genomic_DNA"/>
</dbReference>